<dbReference type="InterPro" id="IPR029058">
    <property type="entry name" value="AB_hydrolase_fold"/>
</dbReference>
<dbReference type="Pfam" id="PF06441">
    <property type="entry name" value="EHN"/>
    <property type="match status" value="1"/>
</dbReference>
<proteinExistence type="inferred from homology"/>
<dbReference type="InterPro" id="IPR016292">
    <property type="entry name" value="Epoxide_hydrolase"/>
</dbReference>
<comment type="caution">
    <text evidence="5">The sequence shown here is derived from an EMBL/GenBank/DDBJ whole genome shotgun (WGS) entry which is preliminary data.</text>
</comment>
<accession>A0ABV8T078</accession>
<sequence>MVATMPEPLKIHFADEDLRDLKARLARPRWPDQPAAASGWRQGTDLSYIRELAAHWRDRYDWRRREQALNGLPNYSASLDGIDLHFIHQPGVGRSPLPLLLLHGWPSSFIEFERVLPLLTDPARFGADPDDSFSVVVPSLPGYGLSFRPNQPRFDIAQIAATLTKLMRETLGYRRFGAHGGDWGAHIATRLGQAHSQALLGIHLTMLVLPRPRVVESDEERLYVDTVTRWNREDSGYAVIQGTRPQTLAYGLTDSPVGLAAWLVEKFREWSDCDGDIERRFDKDTLLDTITLYWLTGCINSSFGLYHSIRHGGLKPSEQTRVEVPTGYTRFPEGALHPPRSLAERAYNIQHWSDMPAGGHFPAIEEPAALAQEIREFFRPLRSLK</sequence>
<evidence type="ECO:0000256" key="3">
    <source>
        <dbReference type="ARBA" id="ARBA00022801"/>
    </source>
</evidence>
<dbReference type="SUPFAM" id="SSF53474">
    <property type="entry name" value="alpha/beta-Hydrolases"/>
    <property type="match status" value="1"/>
</dbReference>
<dbReference type="PANTHER" id="PTHR21661">
    <property type="entry name" value="EPOXIDE HYDROLASE 1-RELATED"/>
    <property type="match status" value="1"/>
</dbReference>
<organism evidence="5 6">
    <name type="scientific">Steroidobacter flavus</name>
    <dbReference type="NCBI Taxonomy" id="1842136"/>
    <lineage>
        <taxon>Bacteria</taxon>
        <taxon>Pseudomonadati</taxon>
        <taxon>Pseudomonadota</taxon>
        <taxon>Gammaproteobacteria</taxon>
        <taxon>Steroidobacterales</taxon>
        <taxon>Steroidobacteraceae</taxon>
        <taxon>Steroidobacter</taxon>
    </lineage>
</organism>
<dbReference type="PIRSF" id="PIRSF001112">
    <property type="entry name" value="Epoxide_hydrolase"/>
    <property type="match status" value="1"/>
</dbReference>
<dbReference type="Gene3D" id="3.40.50.1820">
    <property type="entry name" value="alpha/beta hydrolase"/>
    <property type="match status" value="1"/>
</dbReference>
<keyword evidence="6" id="KW-1185">Reference proteome</keyword>
<evidence type="ECO:0000313" key="6">
    <source>
        <dbReference type="Proteomes" id="UP001595904"/>
    </source>
</evidence>
<dbReference type="Proteomes" id="UP001595904">
    <property type="component" value="Unassembled WGS sequence"/>
</dbReference>
<reference evidence="6" key="1">
    <citation type="journal article" date="2019" name="Int. J. Syst. Evol. Microbiol.">
        <title>The Global Catalogue of Microorganisms (GCM) 10K type strain sequencing project: providing services to taxonomists for standard genome sequencing and annotation.</title>
        <authorList>
            <consortium name="The Broad Institute Genomics Platform"/>
            <consortium name="The Broad Institute Genome Sequencing Center for Infectious Disease"/>
            <person name="Wu L."/>
            <person name="Ma J."/>
        </authorList>
    </citation>
    <scope>NUCLEOTIDE SEQUENCE [LARGE SCALE GENOMIC DNA]</scope>
    <source>
        <strain evidence="6">CGMCC 1.10759</strain>
    </source>
</reference>
<gene>
    <name evidence="5" type="ORF">ACFPN2_26395</name>
</gene>
<dbReference type="GO" id="GO:0016787">
    <property type="term" value="F:hydrolase activity"/>
    <property type="evidence" value="ECO:0007669"/>
    <property type="project" value="UniProtKB-KW"/>
</dbReference>
<dbReference type="PRINTS" id="PR00412">
    <property type="entry name" value="EPOXHYDRLASE"/>
</dbReference>
<dbReference type="RefSeq" id="WP_380602217.1">
    <property type="nucleotide sequence ID" value="NZ_JBHSDU010000014.1"/>
</dbReference>
<evidence type="ECO:0000313" key="5">
    <source>
        <dbReference type="EMBL" id="MFC4312642.1"/>
    </source>
</evidence>
<dbReference type="EMBL" id="JBHSDU010000014">
    <property type="protein sequence ID" value="MFC4312642.1"/>
    <property type="molecule type" value="Genomic_DNA"/>
</dbReference>
<dbReference type="InterPro" id="IPR010497">
    <property type="entry name" value="Epoxide_hydro_N"/>
</dbReference>
<comment type="similarity">
    <text evidence="1">Belongs to the peptidase S33 family.</text>
</comment>
<feature type="domain" description="Epoxide hydrolase N-terminal" evidence="4">
    <location>
        <begin position="7"/>
        <end position="112"/>
    </location>
</feature>
<dbReference type="PANTHER" id="PTHR21661:SF35">
    <property type="entry name" value="EPOXIDE HYDROLASE"/>
    <property type="match status" value="1"/>
</dbReference>
<name>A0ABV8T078_9GAMM</name>
<keyword evidence="3 5" id="KW-0378">Hydrolase</keyword>
<protein>
    <submittedName>
        <fullName evidence="5">Epoxide hydrolase family protein</fullName>
        <ecNumber evidence="5">3.-.-.-</ecNumber>
    </submittedName>
</protein>
<dbReference type="EC" id="3.-.-.-" evidence="5"/>
<evidence type="ECO:0000256" key="1">
    <source>
        <dbReference type="ARBA" id="ARBA00010088"/>
    </source>
</evidence>
<evidence type="ECO:0000256" key="2">
    <source>
        <dbReference type="ARBA" id="ARBA00022797"/>
    </source>
</evidence>
<keyword evidence="2" id="KW-0058">Aromatic hydrocarbons catabolism</keyword>
<evidence type="ECO:0000259" key="4">
    <source>
        <dbReference type="Pfam" id="PF06441"/>
    </source>
</evidence>
<dbReference type="InterPro" id="IPR000639">
    <property type="entry name" value="Epox_hydrolase-like"/>
</dbReference>